<dbReference type="Proteomes" id="UP001239909">
    <property type="component" value="Unassembled WGS sequence"/>
</dbReference>
<gene>
    <name evidence="3" type="ORF">LNKW23_10080</name>
</gene>
<evidence type="ECO:0000313" key="4">
    <source>
        <dbReference type="Proteomes" id="UP001239909"/>
    </source>
</evidence>
<keyword evidence="1" id="KW-1133">Transmembrane helix</keyword>
<keyword evidence="4" id="KW-1185">Reference proteome</keyword>
<comment type="caution">
    <text evidence="3">The sequence shown here is derived from an EMBL/GenBank/DDBJ whole genome shotgun (WGS) entry which is preliminary data.</text>
</comment>
<keyword evidence="1" id="KW-0812">Transmembrane</keyword>
<evidence type="ECO:0000313" key="3">
    <source>
        <dbReference type="EMBL" id="GMG81795.1"/>
    </source>
</evidence>
<keyword evidence="1" id="KW-0472">Membrane</keyword>
<keyword evidence="2" id="KW-0732">Signal</keyword>
<feature type="transmembrane region" description="Helical" evidence="1">
    <location>
        <begin position="241"/>
        <end position="259"/>
    </location>
</feature>
<organism evidence="3 4">
    <name type="scientific">Paralimibaculum aggregatum</name>
    <dbReference type="NCBI Taxonomy" id="3036245"/>
    <lineage>
        <taxon>Bacteria</taxon>
        <taxon>Pseudomonadati</taxon>
        <taxon>Pseudomonadota</taxon>
        <taxon>Alphaproteobacteria</taxon>
        <taxon>Rhodobacterales</taxon>
        <taxon>Paracoccaceae</taxon>
        <taxon>Paralimibaculum</taxon>
    </lineage>
</organism>
<dbReference type="RefSeq" id="WP_285670515.1">
    <property type="nucleotide sequence ID" value="NZ_BSYI01000006.1"/>
</dbReference>
<evidence type="ECO:0000256" key="1">
    <source>
        <dbReference type="SAM" id="Phobius"/>
    </source>
</evidence>
<feature type="chain" id="PRO_5045080417" description="PEP-CTERM sorting domain-containing protein" evidence="2">
    <location>
        <begin position="31"/>
        <end position="264"/>
    </location>
</feature>
<feature type="signal peptide" evidence="2">
    <location>
        <begin position="1"/>
        <end position="30"/>
    </location>
</feature>
<dbReference type="Pfam" id="PF22825">
    <property type="entry name" value="HpiC1-like"/>
    <property type="match status" value="1"/>
</dbReference>
<name>A0ABQ6LEM5_9RHOB</name>
<evidence type="ECO:0000256" key="2">
    <source>
        <dbReference type="SAM" id="SignalP"/>
    </source>
</evidence>
<dbReference type="EMBL" id="BSYI01000006">
    <property type="protein sequence ID" value="GMG81795.1"/>
    <property type="molecule type" value="Genomic_DNA"/>
</dbReference>
<accession>A0ABQ6LEM5</accession>
<dbReference type="InterPro" id="IPR054720">
    <property type="entry name" value="HpiC1"/>
</dbReference>
<protein>
    <recommendedName>
        <fullName evidence="5">PEP-CTERM sorting domain-containing protein</fullName>
    </recommendedName>
</protein>
<evidence type="ECO:0008006" key="5">
    <source>
        <dbReference type="Google" id="ProtNLM"/>
    </source>
</evidence>
<sequence length="264" mass="26255">MPTRPAIRAAALALSALVLPALLLPAPAGAAPVAVLNPGFEAEVHGPNSFTFGPPTGWDGYNLDAVTGETVGTLNPALSSYFAPGQHAGANVGIAYMDAGGTAGVAFGLQQTLAAVLEADRLYRLSVAIGNIASGSSDLGGGPVFFDLDGFPGYRVELLAGTTVLASDDNGLAGSIPEAEFRPSVLAYDSRGAAPGLLGQALTIRLVNLNLVDAAAPGAHREVDFDAVALDAVAVPLPAPLGLAVLGLAALAALAGLGMRRAAG</sequence>
<reference evidence="3 4" key="1">
    <citation type="submission" date="2023-04" db="EMBL/GenBank/DDBJ databases">
        <title>Marinoamorphus aggregata gen. nov., sp. Nov., isolate from tissue of brittle star Ophioplocus japonicus.</title>
        <authorList>
            <person name="Kawano K."/>
            <person name="Sawayama S."/>
            <person name="Nakagawa S."/>
        </authorList>
    </citation>
    <scope>NUCLEOTIDE SEQUENCE [LARGE SCALE GENOMIC DNA]</scope>
    <source>
        <strain evidence="3 4">NKW23</strain>
    </source>
</reference>
<proteinExistence type="predicted"/>